<evidence type="ECO:0000256" key="4">
    <source>
        <dbReference type="ARBA" id="ARBA00022801"/>
    </source>
</evidence>
<keyword evidence="4" id="KW-0378">Hydrolase</keyword>
<dbReference type="Gene3D" id="1.20.58.450">
    <property type="entry name" value="Cell division control protein 42 homolog"/>
    <property type="match status" value="1"/>
</dbReference>
<comment type="similarity">
    <text evidence="2">Belongs to the phosphatase IpgD/SopB family.</text>
</comment>
<protein>
    <submittedName>
        <fullName evidence="7">Uncharacterized protein</fullName>
    </submittedName>
</protein>
<keyword evidence="8" id="KW-1185">Reference proteome</keyword>
<evidence type="ECO:0000256" key="3">
    <source>
        <dbReference type="ARBA" id="ARBA00022525"/>
    </source>
</evidence>
<comment type="subcellular location">
    <subcellularLocation>
        <location evidence="1">Secreted</location>
    </subcellularLocation>
</comment>
<reference evidence="7 8" key="1">
    <citation type="submission" date="2022-05" db="EMBL/GenBank/DDBJ databases">
        <authorList>
            <person name="Park J.-S."/>
        </authorList>
    </citation>
    <scope>NUCLEOTIDE SEQUENCE [LARGE SCALE GENOMIC DNA]</scope>
    <source>
        <strain evidence="7 8">2012CJ34-2</strain>
    </source>
</reference>
<sequence>MAGNVGGSGRPGGVETSLPTSHTAQPAAKSSRRFGIGRIISILTKPFRRTPKPDSQVTPKQTALLERKASISGPTSFIKPAPPKHASLPKDAVKLPGMESKAPEKETAENVSRVKIPDNLPTPKAQSTHDHHELLKLQTLHYNSAIEVLDKTLSGTRHSGQKLEDLVLMKGEMEHGLKMLQETAFVKGQEPVTKQEMKYAKEGFPEHLQERLVAAGVDPETVALKFKEAYVQQLNSREWGTVRSAFNHEGKAMSSTQKPAAQMQIPSDLKDQVKGLFVDEYNGHGVCCVDNKNIHHATNLWKSSFSVGGGAGYVGIRHGIADPYGVKDKDEAGTRAEGARKKAEEVLLAALGAKPDVLRRALAAADGKAEPPTLHTTSVSLVTTGAGSGKERKMQKAQNEAFEYFTSQQPVVLHVLGADGKPREVKLNIQQSRFNIPVNWGGVGPASLITGGRGLQKEMNDKAIAELVGKPSTNEVGGLAHQHLMELGKEIRDLRQQVAEATDAGAFQEAYRLDAQLAQATKNYCSVLDLSQQIQDIYRKGKHHHHHHDAYKLAARVSLLTSLIGGVPLSNCKSGKDRTGMLDAEIKFLAARIDSETGAVPKPGRITSDSDKELFRQILLNSGNLEVQEYNVGVRGYKTEGVASITERIGDDTVRQEVRGLSKTVGS</sequence>
<dbReference type="EMBL" id="JAMFLX010000027">
    <property type="protein sequence ID" value="MCL6271552.1"/>
    <property type="molecule type" value="Genomic_DNA"/>
</dbReference>
<dbReference type="Pfam" id="PF05925">
    <property type="entry name" value="IpgD"/>
    <property type="match status" value="2"/>
</dbReference>
<evidence type="ECO:0000256" key="5">
    <source>
        <dbReference type="ARBA" id="ARBA00023026"/>
    </source>
</evidence>
<feature type="region of interest" description="Disordered" evidence="6">
    <location>
        <begin position="1"/>
        <end position="128"/>
    </location>
</feature>
<gene>
    <name evidence="7" type="ORF">M3P05_16675</name>
</gene>
<proteinExistence type="inferred from homology"/>
<dbReference type="InterPro" id="IPR008108">
    <property type="entry name" value="IpgD/SopB"/>
</dbReference>
<name>A0ABT0PLE0_9GAMM</name>
<dbReference type="RefSeq" id="WP_249701176.1">
    <property type="nucleotide sequence ID" value="NZ_JAMFLX010000027.1"/>
</dbReference>
<keyword evidence="5" id="KW-0843">Virulence</keyword>
<evidence type="ECO:0000313" key="7">
    <source>
        <dbReference type="EMBL" id="MCL6271552.1"/>
    </source>
</evidence>
<feature type="compositionally biased region" description="Low complexity" evidence="6">
    <location>
        <begin position="33"/>
        <end position="42"/>
    </location>
</feature>
<feature type="compositionally biased region" description="Gly residues" evidence="6">
    <location>
        <begin position="1"/>
        <end position="12"/>
    </location>
</feature>
<evidence type="ECO:0000313" key="8">
    <source>
        <dbReference type="Proteomes" id="UP001203338"/>
    </source>
</evidence>
<evidence type="ECO:0000256" key="6">
    <source>
        <dbReference type="SAM" id="MobiDB-lite"/>
    </source>
</evidence>
<accession>A0ABT0PLE0</accession>
<comment type="caution">
    <text evidence="7">The sequence shown here is derived from an EMBL/GenBank/DDBJ whole genome shotgun (WGS) entry which is preliminary data.</text>
</comment>
<evidence type="ECO:0000256" key="2">
    <source>
        <dbReference type="ARBA" id="ARBA00009007"/>
    </source>
</evidence>
<organism evidence="7 8">
    <name type="scientific">Parendozoicomonas callyspongiae</name>
    <dbReference type="NCBI Taxonomy" id="2942213"/>
    <lineage>
        <taxon>Bacteria</taxon>
        <taxon>Pseudomonadati</taxon>
        <taxon>Pseudomonadota</taxon>
        <taxon>Gammaproteobacteria</taxon>
        <taxon>Oceanospirillales</taxon>
        <taxon>Endozoicomonadaceae</taxon>
        <taxon>Parendozoicomonas</taxon>
    </lineage>
</organism>
<keyword evidence="3" id="KW-0964">Secreted</keyword>
<evidence type="ECO:0000256" key="1">
    <source>
        <dbReference type="ARBA" id="ARBA00004613"/>
    </source>
</evidence>
<dbReference type="Proteomes" id="UP001203338">
    <property type="component" value="Unassembled WGS sequence"/>
</dbReference>